<sequence>MLWQAQRVSKHVLHVKPTIDAVGIGACLKNGGNLFMWFASDGQAVAAWAWLGSSLRHKFDSMGI</sequence>
<evidence type="ECO:0000313" key="1">
    <source>
        <dbReference type="EMBL" id="GAA1563879.1"/>
    </source>
</evidence>
<keyword evidence="2" id="KW-1185">Reference proteome</keyword>
<dbReference type="Proteomes" id="UP001501791">
    <property type="component" value="Unassembled WGS sequence"/>
</dbReference>
<dbReference type="EMBL" id="BAAALY010000039">
    <property type="protein sequence ID" value="GAA1563879.1"/>
    <property type="molecule type" value="Genomic_DNA"/>
</dbReference>
<evidence type="ECO:0000313" key="2">
    <source>
        <dbReference type="Proteomes" id="UP001501791"/>
    </source>
</evidence>
<organism evidence="1 2">
    <name type="scientific">Brevibacterium picturae</name>
    <dbReference type="NCBI Taxonomy" id="260553"/>
    <lineage>
        <taxon>Bacteria</taxon>
        <taxon>Bacillati</taxon>
        <taxon>Actinomycetota</taxon>
        <taxon>Actinomycetes</taxon>
        <taxon>Micrococcales</taxon>
        <taxon>Brevibacteriaceae</taxon>
        <taxon>Brevibacterium</taxon>
    </lineage>
</organism>
<accession>A0ABN2CVC1</accession>
<proteinExistence type="predicted"/>
<protein>
    <submittedName>
        <fullName evidence="1">Uncharacterized protein</fullName>
    </submittedName>
</protein>
<name>A0ABN2CVC1_9MICO</name>
<gene>
    <name evidence="1" type="ORF">GCM10009691_41430</name>
</gene>
<comment type="caution">
    <text evidence="1">The sequence shown here is derived from an EMBL/GenBank/DDBJ whole genome shotgun (WGS) entry which is preliminary data.</text>
</comment>
<reference evidence="1 2" key="1">
    <citation type="journal article" date="2019" name="Int. J. Syst. Evol. Microbiol.">
        <title>The Global Catalogue of Microorganisms (GCM) 10K type strain sequencing project: providing services to taxonomists for standard genome sequencing and annotation.</title>
        <authorList>
            <consortium name="The Broad Institute Genomics Platform"/>
            <consortium name="The Broad Institute Genome Sequencing Center for Infectious Disease"/>
            <person name="Wu L."/>
            <person name="Ma J."/>
        </authorList>
    </citation>
    <scope>NUCLEOTIDE SEQUENCE [LARGE SCALE GENOMIC DNA]</scope>
    <source>
        <strain evidence="1 2">JCM 13319</strain>
    </source>
</reference>